<dbReference type="EMBL" id="UINC01190343">
    <property type="protein sequence ID" value="SVE04461.1"/>
    <property type="molecule type" value="Genomic_DNA"/>
</dbReference>
<protein>
    <submittedName>
        <fullName evidence="1">Uncharacterized protein</fullName>
    </submittedName>
</protein>
<accession>A0A383AA09</accession>
<dbReference type="AlphaFoldDB" id="A0A383AA09"/>
<name>A0A383AA09_9ZZZZ</name>
<feature type="non-terminal residue" evidence="1">
    <location>
        <position position="1"/>
    </location>
</feature>
<organism evidence="1">
    <name type="scientific">marine metagenome</name>
    <dbReference type="NCBI Taxonomy" id="408172"/>
    <lineage>
        <taxon>unclassified sequences</taxon>
        <taxon>metagenomes</taxon>
        <taxon>ecological metagenomes</taxon>
    </lineage>
</organism>
<proteinExistence type="predicted"/>
<sequence length="252" mass="30213">NIKDKSTMISIYYYYNHVSTMYRLDYKCYKNGLEPPQTIRITKEDEDSNFQHDGFRINTLERFNPLRKKIRPYHYMCYNRQPKLHRTLMVAYLMKENLLDKGLVSLASVYAISAAEADNYQPTYRNIRTPIYTEEEKAKIMPYWDKVIKQGSFTVDLNEKEMEHVWLSSWIDVFPTVYNQCYFSVVSSTSFDTTWCHPDEKFWKDLGQFKPFIWVGPAHSLQHLHTQGFKSFSPWIDESYDEEEDCEKRMLM</sequence>
<reference evidence="1" key="1">
    <citation type="submission" date="2018-05" db="EMBL/GenBank/DDBJ databases">
        <authorList>
            <person name="Lanie J.A."/>
            <person name="Ng W.-L."/>
            <person name="Kazmierczak K.M."/>
            <person name="Andrzejewski T.M."/>
            <person name="Davidsen T.M."/>
            <person name="Wayne K.J."/>
            <person name="Tettelin H."/>
            <person name="Glass J.I."/>
            <person name="Rusch D."/>
            <person name="Podicherti R."/>
            <person name="Tsui H.-C.T."/>
            <person name="Winkler M.E."/>
        </authorList>
    </citation>
    <scope>NUCLEOTIDE SEQUENCE</scope>
</reference>
<feature type="non-terminal residue" evidence="1">
    <location>
        <position position="252"/>
    </location>
</feature>
<evidence type="ECO:0000313" key="1">
    <source>
        <dbReference type="EMBL" id="SVE04461.1"/>
    </source>
</evidence>
<gene>
    <name evidence="1" type="ORF">METZ01_LOCUS457315</name>
</gene>